<keyword evidence="4" id="KW-0808">Transferase</keyword>
<accession>A0AAV4C679</accession>
<keyword evidence="7 8" id="KW-0472">Membrane</keyword>
<feature type="transmembrane region" description="Helical" evidence="8">
    <location>
        <begin position="12"/>
        <end position="33"/>
    </location>
</feature>
<evidence type="ECO:0000256" key="4">
    <source>
        <dbReference type="ARBA" id="ARBA00022679"/>
    </source>
</evidence>
<dbReference type="Pfam" id="PF01697">
    <property type="entry name" value="Glyco_transf_92"/>
    <property type="match status" value="1"/>
</dbReference>
<keyword evidence="3" id="KW-0328">Glycosyltransferase</keyword>
<comment type="caution">
    <text evidence="9">The sequence shown here is derived from an EMBL/GenBank/DDBJ whole genome shotgun (WGS) entry which is preliminary data.</text>
</comment>
<dbReference type="GO" id="GO:0016020">
    <property type="term" value="C:membrane"/>
    <property type="evidence" value="ECO:0007669"/>
    <property type="project" value="UniProtKB-SubCell"/>
</dbReference>
<gene>
    <name evidence="9" type="ORF">PoB_005473000</name>
</gene>
<evidence type="ECO:0000256" key="8">
    <source>
        <dbReference type="SAM" id="Phobius"/>
    </source>
</evidence>
<name>A0AAV4C679_9GAST</name>
<dbReference type="GO" id="GO:0016757">
    <property type="term" value="F:glycosyltransferase activity"/>
    <property type="evidence" value="ECO:0007669"/>
    <property type="project" value="UniProtKB-KW"/>
</dbReference>
<sequence>MKVLRPIHKKLLTIVLCAYLAVVFTFLFSLNVWESSPGCFIKAAQDIGRSDKGKSSVPVFVDDLMYNRNTSNMIRPVLDPNKDVLLLKSLSRKVENASGDTSKQLNQRYHKQNQHGNVSTVFKAHTGEQQYTLGNDTPFDEMQQRIDKENTEVNELLLELEKNFPGLRNLQPDPVVEPYQELEQKEQRTDGAYTLFGRDAYVYSAYLDDRKQEDGTVFVRIIALLSQKAAIASIYSHANEGNPIVPVKCSKYEMCENHGRLFGGYIFSCPVQQTHFTQTDYLPSMYPSSTVSSRKSNFRSYNISAVLISLGKFAPQFKIPVFLTRPDASKIPFLDARPISGNLLLSSNDPSAGNRTKFRDFFIFRRQRDLSKERNQVSRTNLSFAVCVSPLFGHITTSKLVEFIELSRILGADHLYMYNFSIPAQVSEVLEYYSNLGVVTVLPFALPTGVRDSSVWYHGQLLANNDCLYRTMSQHDLVAFNDLDEFIVPHTDNALTWNEAFSDLLTPDRCGFSFKSAFFGSGYFLSRPGAGSRWVHQSIEDPDGRKFMTNITTRTRQFNKLRTKVMVCPWRVFEIGIHHISKQNREEWKPFLVDPALAFLHHYRRCSADGGMRCDLWENDSTIPFRYSEPLTYRYERIMNEVTSIFRSKNITDPRGIPRHKG</sequence>
<protein>
    <submittedName>
        <fullName evidence="9">Upf0392 protein f13g3.3</fullName>
    </submittedName>
</protein>
<dbReference type="PANTHER" id="PTHR21461:SF87">
    <property type="entry name" value="GH12965P"/>
    <property type="match status" value="1"/>
</dbReference>
<dbReference type="EMBL" id="BLXT01006012">
    <property type="protein sequence ID" value="GFO28225.1"/>
    <property type="molecule type" value="Genomic_DNA"/>
</dbReference>
<comment type="subcellular location">
    <subcellularLocation>
        <location evidence="1">Membrane</location>
        <topology evidence="1">Single-pass membrane protein</topology>
    </subcellularLocation>
</comment>
<organism evidence="9 10">
    <name type="scientific">Plakobranchus ocellatus</name>
    <dbReference type="NCBI Taxonomy" id="259542"/>
    <lineage>
        <taxon>Eukaryota</taxon>
        <taxon>Metazoa</taxon>
        <taxon>Spiralia</taxon>
        <taxon>Lophotrochozoa</taxon>
        <taxon>Mollusca</taxon>
        <taxon>Gastropoda</taxon>
        <taxon>Heterobranchia</taxon>
        <taxon>Euthyneura</taxon>
        <taxon>Panpulmonata</taxon>
        <taxon>Sacoglossa</taxon>
        <taxon>Placobranchoidea</taxon>
        <taxon>Plakobranchidae</taxon>
        <taxon>Plakobranchus</taxon>
    </lineage>
</organism>
<evidence type="ECO:0000256" key="7">
    <source>
        <dbReference type="ARBA" id="ARBA00023136"/>
    </source>
</evidence>
<dbReference type="GO" id="GO:0005737">
    <property type="term" value="C:cytoplasm"/>
    <property type="evidence" value="ECO:0007669"/>
    <property type="project" value="TreeGrafter"/>
</dbReference>
<evidence type="ECO:0000256" key="5">
    <source>
        <dbReference type="ARBA" id="ARBA00022692"/>
    </source>
</evidence>
<dbReference type="InterPro" id="IPR008166">
    <property type="entry name" value="Glyco_transf_92"/>
</dbReference>
<evidence type="ECO:0000256" key="1">
    <source>
        <dbReference type="ARBA" id="ARBA00004167"/>
    </source>
</evidence>
<keyword evidence="5 8" id="KW-0812">Transmembrane</keyword>
<evidence type="ECO:0000256" key="6">
    <source>
        <dbReference type="ARBA" id="ARBA00022989"/>
    </source>
</evidence>
<evidence type="ECO:0000256" key="3">
    <source>
        <dbReference type="ARBA" id="ARBA00022676"/>
    </source>
</evidence>
<dbReference type="PANTHER" id="PTHR21461">
    <property type="entry name" value="GLYCOSYLTRANSFERASE FAMILY 92 PROTEIN"/>
    <property type="match status" value="1"/>
</dbReference>
<proteinExistence type="inferred from homology"/>
<evidence type="ECO:0000256" key="2">
    <source>
        <dbReference type="ARBA" id="ARBA00007647"/>
    </source>
</evidence>
<evidence type="ECO:0000313" key="9">
    <source>
        <dbReference type="EMBL" id="GFO28225.1"/>
    </source>
</evidence>
<dbReference type="AlphaFoldDB" id="A0AAV4C679"/>
<reference evidence="9 10" key="1">
    <citation type="journal article" date="2021" name="Elife">
        <title>Chloroplast acquisition without the gene transfer in kleptoplastic sea slugs, Plakobranchus ocellatus.</title>
        <authorList>
            <person name="Maeda T."/>
            <person name="Takahashi S."/>
            <person name="Yoshida T."/>
            <person name="Shimamura S."/>
            <person name="Takaki Y."/>
            <person name="Nagai Y."/>
            <person name="Toyoda A."/>
            <person name="Suzuki Y."/>
            <person name="Arimoto A."/>
            <person name="Ishii H."/>
            <person name="Satoh N."/>
            <person name="Nishiyama T."/>
            <person name="Hasebe M."/>
            <person name="Maruyama T."/>
            <person name="Minagawa J."/>
            <person name="Obokata J."/>
            <person name="Shigenobu S."/>
        </authorList>
    </citation>
    <scope>NUCLEOTIDE SEQUENCE [LARGE SCALE GENOMIC DNA]</scope>
</reference>
<evidence type="ECO:0000313" key="10">
    <source>
        <dbReference type="Proteomes" id="UP000735302"/>
    </source>
</evidence>
<keyword evidence="10" id="KW-1185">Reference proteome</keyword>
<comment type="similarity">
    <text evidence="2">Belongs to the glycosyltransferase 92 family.</text>
</comment>
<keyword evidence="6 8" id="KW-1133">Transmembrane helix</keyword>
<dbReference type="Proteomes" id="UP000735302">
    <property type="component" value="Unassembled WGS sequence"/>
</dbReference>